<evidence type="ECO:0000313" key="3">
    <source>
        <dbReference type="Proteomes" id="UP001595823"/>
    </source>
</evidence>
<dbReference type="Pfam" id="PF09826">
    <property type="entry name" value="Beta_propel"/>
    <property type="match status" value="1"/>
</dbReference>
<proteinExistence type="predicted"/>
<dbReference type="EMBL" id="JBHSDK010000002">
    <property type="protein sequence ID" value="MFC4334143.1"/>
    <property type="molecule type" value="Genomic_DNA"/>
</dbReference>
<dbReference type="InterPro" id="IPR019198">
    <property type="entry name" value="Beta_propeller_containing"/>
</dbReference>
<comment type="caution">
    <text evidence="2">The sequence shown here is derived from an EMBL/GenBank/DDBJ whole genome shotgun (WGS) entry which is preliminary data.</text>
</comment>
<dbReference type="RefSeq" id="WP_380617875.1">
    <property type="nucleotide sequence ID" value="NZ_JBHSDK010000002.1"/>
</dbReference>
<feature type="compositionally biased region" description="Low complexity" evidence="1">
    <location>
        <begin position="77"/>
        <end position="87"/>
    </location>
</feature>
<accession>A0ABV8TUP5</accession>
<organism evidence="2 3">
    <name type="scientific">Salininema proteolyticum</name>
    <dbReference type="NCBI Taxonomy" id="1607685"/>
    <lineage>
        <taxon>Bacteria</taxon>
        <taxon>Bacillati</taxon>
        <taxon>Actinomycetota</taxon>
        <taxon>Actinomycetes</taxon>
        <taxon>Glycomycetales</taxon>
        <taxon>Glycomycetaceae</taxon>
        <taxon>Salininema</taxon>
    </lineage>
</organism>
<evidence type="ECO:0000256" key="1">
    <source>
        <dbReference type="SAM" id="MobiDB-lite"/>
    </source>
</evidence>
<sequence>MAAVSAAGALALTAACTSTSPTPDPEPAVPAEWVDSAMLATYDSCDKVMTTLANRVTAAVEARGPDRTRAVEDLEAAPEAATSDDAAGGSEGKEYSETNVAEAGVDEPDVVKTDGDFLYSVHGGTLRKVDAESGAVVHEYEFPESAWNANLLLTEDSIVVFTDMDDENARGRTVHTVSKFDKSDLTPRDEVRVEGSGVDARLTGGQVRLAVSSTPEVELYTGGEPVADVLADADVSSWVPAVRTNGEEQEPSCADIAVPAEYGGGSTLTVGALDVDASWDGFDPLTVMADGQTVYGTPDALYISHSPGIAWYGPESKDETEIFRFTFNGTDPVLVGEAAVPGYLLNQYSMNEHDGHLRVATTEEPRWGFEPRGFAPEAEEKSSSTVTVFAVEDRSLEKASAIGGLGEDERIYAVRFIGDTGYVVTFRQTDPLYTVDLSDPRDPEVTGELKITGYSAYLHPMGTGRLLGVGQEADEQGRTEGMQVSLFDVSGDEAAVLDQYVDPGSHASVEFDSHAFLYWEPRSLLALPATDWSGGYSASVNLLEVKGDEISDAGEIDATELAGEGYFETGSMRTLVIGDTLWTVDRGGAVATNLDDLSDSTVHRW</sequence>
<dbReference type="Proteomes" id="UP001595823">
    <property type="component" value="Unassembled WGS sequence"/>
</dbReference>
<gene>
    <name evidence="2" type="ORF">ACFPET_02910</name>
</gene>
<evidence type="ECO:0000313" key="2">
    <source>
        <dbReference type="EMBL" id="MFC4334143.1"/>
    </source>
</evidence>
<protein>
    <submittedName>
        <fullName evidence="2">Beta-propeller domain-containing protein</fullName>
    </submittedName>
</protein>
<feature type="region of interest" description="Disordered" evidence="1">
    <location>
        <begin position="64"/>
        <end position="107"/>
    </location>
</feature>
<reference evidence="3" key="1">
    <citation type="journal article" date="2019" name="Int. J. Syst. Evol. Microbiol.">
        <title>The Global Catalogue of Microorganisms (GCM) 10K type strain sequencing project: providing services to taxonomists for standard genome sequencing and annotation.</title>
        <authorList>
            <consortium name="The Broad Institute Genomics Platform"/>
            <consortium name="The Broad Institute Genome Sequencing Center for Infectious Disease"/>
            <person name="Wu L."/>
            <person name="Ma J."/>
        </authorList>
    </citation>
    <scope>NUCLEOTIDE SEQUENCE [LARGE SCALE GENOMIC DNA]</scope>
    <source>
        <strain evidence="3">IBRC-M 10908</strain>
    </source>
</reference>
<keyword evidence="3" id="KW-1185">Reference proteome</keyword>
<name>A0ABV8TUP5_9ACTN</name>